<accession>A0A814H111</accession>
<keyword evidence="6" id="KW-1185">Reference proteome</keyword>
<evidence type="ECO:0000313" key="6">
    <source>
        <dbReference type="Proteomes" id="UP000663829"/>
    </source>
</evidence>
<dbReference type="Gene3D" id="3.30.870.10">
    <property type="entry name" value="Endonuclease Chain A"/>
    <property type="match status" value="2"/>
</dbReference>
<protein>
    <recommendedName>
        <fullName evidence="1">PLD phosphodiesterase domain-containing protein</fullName>
    </recommendedName>
</protein>
<dbReference type="GO" id="GO:0032049">
    <property type="term" value="P:cardiolipin biosynthetic process"/>
    <property type="evidence" value="ECO:0007669"/>
    <property type="project" value="UniProtKB-ARBA"/>
</dbReference>
<evidence type="ECO:0000313" key="5">
    <source>
        <dbReference type="EMBL" id="CAF4045223.1"/>
    </source>
</evidence>
<feature type="non-terminal residue" evidence="2">
    <location>
        <position position="1"/>
    </location>
</feature>
<dbReference type="PROSITE" id="PS50035">
    <property type="entry name" value="PLD"/>
    <property type="match status" value="2"/>
</dbReference>
<dbReference type="EMBL" id="CAJNOK010016058">
    <property type="protein sequence ID" value="CAF1237613.1"/>
    <property type="molecule type" value="Genomic_DNA"/>
</dbReference>
<dbReference type="InterPro" id="IPR001736">
    <property type="entry name" value="PLipase_D/transphosphatidylase"/>
</dbReference>
<comment type="caution">
    <text evidence="2">The sequence shown here is derived from an EMBL/GenBank/DDBJ whole genome shotgun (WGS) entry which is preliminary data.</text>
</comment>
<dbReference type="GO" id="GO:0030572">
    <property type="term" value="F:phosphatidyltransferase activity"/>
    <property type="evidence" value="ECO:0007669"/>
    <property type="project" value="UniProtKB-ARBA"/>
</dbReference>
<feature type="domain" description="PLD phosphodiesterase" evidence="1">
    <location>
        <begin position="140"/>
        <end position="167"/>
    </location>
</feature>
<dbReference type="Proteomes" id="UP000663829">
    <property type="component" value="Unassembled WGS sequence"/>
</dbReference>
<dbReference type="EMBL" id="CAJNOQ010003271">
    <property type="protein sequence ID" value="CAF1003905.1"/>
    <property type="molecule type" value="Genomic_DNA"/>
</dbReference>
<organism evidence="2 6">
    <name type="scientific">Didymodactylos carnosus</name>
    <dbReference type="NCBI Taxonomy" id="1234261"/>
    <lineage>
        <taxon>Eukaryota</taxon>
        <taxon>Metazoa</taxon>
        <taxon>Spiralia</taxon>
        <taxon>Gnathifera</taxon>
        <taxon>Rotifera</taxon>
        <taxon>Eurotatoria</taxon>
        <taxon>Bdelloidea</taxon>
        <taxon>Philodinida</taxon>
        <taxon>Philodinidae</taxon>
        <taxon>Didymodactylos</taxon>
    </lineage>
</organism>
<evidence type="ECO:0000313" key="2">
    <source>
        <dbReference type="EMBL" id="CAF1003905.1"/>
    </source>
</evidence>
<dbReference type="Proteomes" id="UP000681722">
    <property type="component" value="Unassembled WGS sequence"/>
</dbReference>
<dbReference type="PANTHER" id="PTHR21248:SF22">
    <property type="entry name" value="PHOSPHOLIPASE D"/>
    <property type="match status" value="1"/>
</dbReference>
<proteinExistence type="predicted"/>
<dbReference type="InterPro" id="IPR025202">
    <property type="entry name" value="PLD-like_dom"/>
</dbReference>
<evidence type="ECO:0000313" key="3">
    <source>
        <dbReference type="EMBL" id="CAF1237613.1"/>
    </source>
</evidence>
<dbReference type="Proteomes" id="UP000677228">
    <property type="component" value="Unassembled WGS sequence"/>
</dbReference>
<sequence>ILHNVLLTLDRDPLVGLVSPSLIASSGVIPYSVISTIPDIMEHYYRVIVSAKKEVLLATNFWEKGHSVSTIGRALRDLSIKAGKENRYVIVKFIIDHPTIDNLIHFHSILPPKKWSHYDIPSPNEIPNVSLEVLNYHRLILGTFHSKFVVIDRRIALLNSNNIQDRPNLEMMSHFEGDIVNSFYDTFLISWWIPFNTYLPCINDPAPSSADFRFGDDSPTTKYIRQQMSLSVARARTLLQNHTDDDETNFIYESLDQNETKEETSESIHKVALQVIKMQNAKNDVENKHSPLTQRFNAVCKYPRSISTTITSSDLEILSIDFCPFIFHKPHKPFPIALVNRPPHGTPGHDDICVPQNAAWLGAFNYAQETIFIQSPTLNASPAISGILSAVRRGIKVILWLDLGFNDSTEGKVPFQGGTNEFVVNNLFKELKKNNDGMEHNLEVYWYTGKDQTHPLNASERQRNCHIKFMAIDNSVAIMGNGNMDTQTWFHSQEINAMIDSKEIVNEWMDALRKNQSTGVFGTVTPDGKWRGKIEKS</sequence>
<dbReference type="EMBL" id="CAJOBC010003271">
    <property type="protein sequence ID" value="CAF3775258.1"/>
    <property type="molecule type" value="Genomic_DNA"/>
</dbReference>
<dbReference type="OrthoDB" id="9997422at2759"/>
<name>A0A814H111_9BILA</name>
<reference evidence="2" key="1">
    <citation type="submission" date="2021-02" db="EMBL/GenBank/DDBJ databases">
        <authorList>
            <person name="Nowell W R."/>
        </authorList>
    </citation>
    <scope>NUCLEOTIDE SEQUENCE</scope>
</reference>
<evidence type="ECO:0000313" key="4">
    <source>
        <dbReference type="EMBL" id="CAF3775258.1"/>
    </source>
</evidence>
<gene>
    <name evidence="2" type="ORF">GPM918_LOCUS13906</name>
    <name evidence="3" type="ORF">OVA965_LOCUS25672</name>
    <name evidence="4" type="ORF">SRO942_LOCUS13906</name>
    <name evidence="5" type="ORF">TMI583_LOCUS26400</name>
</gene>
<feature type="domain" description="PLD phosphodiesterase" evidence="1">
    <location>
        <begin position="466"/>
        <end position="488"/>
    </location>
</feature>
<dbReference type="PANTHER" id="PTHR21248">
    <property type="entry name" value="CARDIOLIPIN SYNTHASE"/>
    <property type="match status" value="1"/>
</dbReference>
<evidence type="ECO:0000259" key="1">
    <source>
        <dbReference type="PROSITE" id="PS50035"/>
    </source>
</evidence>
<dbReference type="SUPFAM" id="SSF56024">
    <property type="entry name" value="Phospholipase D/nuclease"/>
    <property type="match status" value="2"/>
</dbReference>
<dbReference type="AlphaFoldDB" id="A0A814H111"/>
<dbReference type="CDD" id="cd00138">
    <property type="entry name" value="PLDc_SF"/>
    <property type="match status" value="1"/>
</dbReference>
<dbReference type="Pfam" id="PF13091">
    <property type="entry name" value="PLDc_2"/>
    <property type="match status" value="1"/>
</dbReference>
<dbReference type="EMBL" id="CAJOBA010037603">
    <property type="protein sequence ID" value="CAF4045223.1"/>
    <property type="molecule type" value="Genomic_DNA"/>
</dbReference>
<dbReference type="Proteomes" id="UP000682733">
    <property type="component" value="Unassembled WGS sequence"/>
</dbReference>